<dbReference type="EC" id="3.1.3.11" evidence="4"/>
<evidence type="ECO:0000313" key="6">
    <source>
        <dbReference type="Proteomes" id="UP000033695"/>
    </source>
</evidence>
<dbReference type="InterPro" id="IPR009164">
    <property type="entry name" value="FBPtase_class3"/>
</dbReference>
<dbReference type="PIRSF" id="PIRSF000906">
    <property type="entry name" value="FBPtase_Bacill"/>
    <property type="match status" value="1"/>
</dbReference>
<comment type="pathway">
    <text evidence="4">Carbohydrate biosynthesis; gluconeogenesis.</text>
</comment>
<dbReference type="STRING" id="1218508.JG29_05800"/>
<dbReference type="Gene3D" id="3.60.21.10">
    <property type="match status" value="2"/>
</dbReference>
<keyword evidence="2 4" id="KW-0464">Manganese</keyword>
<protein>
    <recommendedName>
        <fullName evidence="4">Fructose-1,6-bisphosphatase class 3</fullName>
        <shortName evidence="4">FBPase class 3</shortName>
        <ecNumber evidence="4">3.1.3.11</ecNumber>
    </recommendedName>
    <alternativeName>
        <fullName evidence="4">D-fructose-1,6-bisphosphate 1-phosphohydrolase class 3</fullName>
    </alternativeName>
</protein>
<dbReference type="OrthoDB" id="9779903at2"/>
<dbReference type="PATRIC" id="fig|1218508.4.peg.595"/>
<keyword evidence="1 4" id="KW-0378">Hydrolase</keyword>
<dbReference type="GO" id="GO:0042132">
    <property type="term" value="F:fructose 1,6-bisphosphate 1-phosphatase activity"/>
    <property type="evidence" value="ECO:0007669"/>
    <property type="project" value="UniProtKB-UniRule"/>
</dbReference>
<dbReference type="Proteomes" id="UP000033695">
    <property type="component" value="Unassembled WGS sequence"/>
</dbReference>
<dbReference type="InterPro" id="IPR029052">
    <property type="entry name" value="Metallo-depent_PP-like"/>
</dbReference>
<accession>A0A0F4KRV5</accession>
<proteinExistence type="inferred from homology"/>
<gene>
    <name evidence="4 5" type="primary">fbp</name>
    <name evidence="5" type="ORF">JG29_05800</name>
</gene>
<keyword evidence="3 4" id="KW-0119">Carbohydrate metabolism</keyword>
<evidence type="ECO:0000256" key="3">
    <source>
        <dbReference type="ARBA" id="ARBA00023277"/>
    </source>
</evidence>
<sequence length="658" mass="75522">MTVFKKIGIIKISYFKRVIVTQELTKELLKEKFPTREAITTEIINLKAILNLPKSTEAFMSDIHGEYAAFDHVLRNASGNIKLKIKALFNGRLNAKSQQELAFLVYYPTQRLQIIKAGFQHSEDLQQWYLDTFAQLLELLKYCATKYTRSKLRKALAPEFVYITEELLYGDFDTLDKQNYYAQITADIIKLGSADKFIISLCHTIQRLVVDHLHVVGDIYDRGPHPDKIMDRLMNYHSVDLQWGNHDILWLGAVSGSPLCVASLLRICARYNNLSIVEDAYGINLRHLSLLADKYYHDNPGFAPKLNPQEARPSASELSQINKIHQAIAIIQFKLEGHLIERRPEFKMQSRQLLDKLDPQQTHILLKGKTYPIINGCFQTVDPKNPYQLLPDEQEVITQLTQAFVHSEKLRKHMDFFMQKGSMYLVYNGNLLVHGCIPVDEKGDFEGLTLNHHLYAGKELFDFLEDNLRRCYANSRQSTDLATDLLWYLWSGPVSPLFGKQEMTTFERYFIADPQTHYEKPNSYYQLRHQEPFIVKVLREFGADADCGHLINGHTPVKKGHSPIMANGKMIVIDGGFSTAYHKTTGIGGYTLLYNSHGLQLVTHQPFTTREQAIEQLSDIVSTKRVVEQELARKTVSETDIGKKLKQQIQQLEELLAE</sequence>
<dbReference type="AlphaFoldDB" id="A0A0F4KRV5"/>
<dbReference type="GO" id="GO:0006094">
    <property type="term" value="P:gluconeogenesis"/>
    <property type="evidence" value="ECO:0007669"/>
    <property type="project" value="UniProtKB-UniRule"/>
</dbReference>
<reference evidence="5 6" key="1">
    <citation type="submission" date="2014-12" db="EMBL/GenBank/DDBJ databases">
        <title>Comparative genomics of the lactic acid bacteria isolated from the honey bee gut.</title>
        <authorList>
            <person name="Ellegaard K.M."/>
            <person name="Tamarit D."/>
            <person name="Javelind E."/>
            <person name="Olofsson T."/>
            <person name="Andersson S.G."/>
            <person name="Vasquez A."/>
        </authorList>
    </citation>
    <scope>NUCLEOTIDE SEQUENCE [LARGE SCALE GENOMIC DNA]</scope>
    <source>
        <strain evidence="5 6">Hon2</strain>
    </source>
</reference>
<comment type="cofactor">
    <cofactor evidence="4">
        <name>Mn(2+)</name>
        <dbReference type="ChEBI" id="CHEBI:29035"/>
    </cofactor>
</comment>
<dbReference type="HAMAP" id="MF_01854">
    <property type="entry name" value="FBPase_class3"/>
    <property type="match status" value="1"/>
</dbReference>
<evidence type="ECO:0000313" key="5">
    <source>
        <dbReference type="EMBL" id="KJY49130.1"/>
    </source>
</evidence>
<evidence type="ECO:0000256" key="2">
    <source>
        <dbReference type="ARBA" id="ARBA00023211"/>
    </source>
</evidence>
<dbReference type="SUPFAM" id="SSF56300">
    <property type="entry name" value="Metallo-dependent phosphatases"/>
    <property type="match status" value="1"/>
</dbReference>
<evidence type="ECO:0000256" key="1">
    <source>
        <dbReference type="ARBA" id="ARBA00022801"/>
    </source>
</evidence>
<comment type="caution">
    <text evidence="5">The sequence shown here is derived from an EMBL/GenBank/DDBJ whole genome shotgun (WGS) entry which is preliminary data.</text>
</comment>
<dbReference type="RefSeq" id="WP_084232521.1">
    <property type="nucleotide sequence ID" value="NZ_JAAEDY010000005.1"/>
</dbReference>
<dbReference type="Pfam" id="PF06874">
    <property type="entry name" value="FBPase_2"/>
    <property type="match status" value="1"/>
</dbReference>
<organism evidence="5 6">
    <name type="scientific">Bombilactobacillus mellis</name>
    <dbReference type="NCBI Taxonomy" id="1218508"/>
    <lineage>
        <taxon>Bacteria</taxon>
        <taxon>Bacillati</taxon>
        <taxon>Bacillota</taxon>
        <taxon>Bacilli</taxon>
        <taxon>Lactobacillales</taxon>
        <taxon>Lactobacillaceae</taxon>
        <taxon>Bombilactobacillus</taxon>
    </lineage>
</organism>
<keyword evidence="6" id="KW-1185">Reference proteome</keyword>
<comment type="similarity">
    <text evidence="4">Belongs to the FBPase class 3 family.</text>
</comment>
<evidence type="ECO:0000256" key="4">
    <source>
        <dbReference type="HAMAP-Rule" id="MF_01854"/>
    </source>
</evidence>
<comment type="catalytic activity">
    <reaction evidence="4">
        <text>beta-D-fructose 1,6-bisphosphate + H2O = beta-D-fructose 6-phosphate + phosphate</text>
        <dbReference type="Rhea" id="RHEA:11064"/>
        <dbReference type="ChEBI" id="CHEBI:15377"/>
        <dbReference type="ChEBI" id="CHEBI:32966"/>
        <dbReference type="ChEBI" id="CHEBI:43474"/>
        <dbReference type="ChEBI" id="CHEBI:57634"/>
        <dbReference type="EC" id="3.1.3.11"/>
    </reaction>
</comment>
<dbReference type="UniPathway" id="UPA00138"/>
<dbReference type="EMBL" id="JXBZ01000005">
    <property type="protein sequence ID" value="KJY49130.1"/>
    <property type="molecule type" value="Genomic_DNA"/>
</dbReference>
<name>A0A0F4KRV5_9LACO</name>
<dbReference type="HOGENOM" id="CLU_028392_2_0_9"/>